<keyword evidence="3" id="KW-1185">Reference proteome</keyword>
<evidence type="ECO:0000313" key="2">
    <source>
        <dbReference type="EMBL" id="RFU71577.1"/>
    </source>
</evidence>
<keyword evidence="1" id="KW-0472">Membrane</keyword>
<keyword evidence="1" id="KW-0812">Transmembrane</keyword>
<name>A0A372LUI6_9BACI</name>
<gene>
    <name evidence="2" type="ORF">D0469_00240</name>
</gene>
<evidence type="ECO:0000256" key="1">
    <source>
        <dbReference type="SAM" id="Phobius"/>
    </source>
</evidence>
<sequence>MLVDINLLPQKEKKRSTTLFFVFAFLLIVFAAGAYSWFLYKQLAQENIRLEQQLAYTQKLREVQANTKVESAGQTAAKQLETAIQWAEEYPVSTYLILRHFASLLPERGFILTFSYEDSGNAQCSVQFDSSREAAFYLKSLTDSKLIKEAKLNSLVTEGTEEENRAQTGTAGNIETPLPRYIAQYSLTIDKAELKKAEEEGRVRQQ</sequence>
<dbReference type="Proteomes" id="UP000264541">
    <property type="component" value="Unassembled WGS sequence"/>
</dbReference>
<keyword evidence="1" id="KW-1133">Transmembrane helix</keyword>
<dbReference type="EMBL" id="QVTE01000001">
    <property type="protein sequence ID" value="RFU71577.1"/>
    <property type="molecule type" value="Genomic_DNA"/>
</dbReference>
<proteinExistence type="predicted"/>
<evidence type="ECO:0008006" key="4">
    <source>
        <dbReference type="Google" id="ProtNLM"/>
    </source>
</evidence>
<evidence type="ECO:0000313" key="3">
    <source>
        <dbReference type="Proteomes" id="UP000264541"/>
    </source>
</evidence>
<feature type="transmembrane region" description="Helical" evidence="1">
    <location>
        <begin position="20"/>
        <end position="40"/>
    </location>
</feature>
<dbReference type="AlphaFoldDB" id="A0A372LUI6"/>
<accession>A0A372LUI6</accession>
<organism evidence="2 3">
    <name type="scientific">Peribacillus saganii</name>
    <dbReference type="NCBI Taxonomy" id="2303992"/>
    <lineage>
        <taxon>Bacteria</taxon>
        <taxon>Bacillati</taxon>
        <taxon>Bacillota</taxon>
        <taxon>Bacilli</taxon>
        <taxon>Bacillales</taxon>
        <taxon>Bacillaceae</taxon>
        <taxon>Peribacillus</taxon>
    </lineage>
</organism>
<comment type="caution">
    <text evidence="2">The sequence shown here is derived from an EMBL/GenBank/DDBJ whole genome shotgun (WGS) entry which is preliminary data.</text>
</comment>
<reference evidence="2 3" key="1">
    <citation type="submission" date="2018-08" db="EMBL/GenBank/DDBJ databases">
        <title>Bacillus chawlae sp. nov., Bacillus glennii sp. nov., and Bacillus saganii sp. nov. Isolated from the Vehicle Assembly Building at Kennedy Space Center where the Viking Spacecraft were Assembled.</title>
        <authorList>
            <person name="Seuylemezian A."/>
            <person name="Vaishampayan P."/>
        </authorList>
    </citation>
    <scope>NUCLEOTIDE SEQUENCE [LARGE SCALE GENOMIC DNA]</scope>
    <source>
        <strain evidence="2 3">V47-23a</strain>
    </source>
</reference>
<protein>
    <recommendedName>
        <fullName evidence="4">Fimbrial protein</fullName>
    </recommendedName>
</protein>